<organism evidence="2 3">
    <name type="scientific">Pseudodesulfovibrio senegalensis</name>
    <dbReference type="NCBI Taxonomy" id="1721087"/>
    <lineage>
        <taxon>Bacteria</taxon>
        <taxon>Pseudomonadati</taxon>
        <taxon>Thermodesulfobacteriota</taxon>
        <taxon>Desulfovibrionia</taxon>
        <taxon>Desulfovibrionales</taxon>
        <taxon>Desulfovibrionaceae</taxon>
    </lineage>
</organism>
<keyword evidence="3" id="KW-1185">Reference proteome</keyword>
<feature type="chain" id="PRO_5026830418" evidence="1">
    <location>
        <begin position="21"/>
        <end position="220"/>
    </location>
</feature>
<keyword evidence="1" id="KW-0732">Signal</keyword>
<evidence type="ECO:0000256" key="1">
    <source>
        <dbReference type="SAM" id="SignalP"/>
    </source>
</evidence>
<reference evidence="2 3" key="1">
    <citation type="journal article" date="2017" name="Int. J. Syst. Evol. Microbiol.">
        <title>Desulfovibrio senegalensis sp. nov., a mesophilic sulfate reducer isolated from marine sediment.</title>
        <authorList>
            <person name="Thioye A."/>
            <person name="Gam Z.B.A."/>
            <person name="Mbengue M."/>
            <person name="Cayol J.L."/>
            <person name="Joseph-Bartoli M."/>
            <person name="Toure-Kane C."/>
            <person name="Labat M."/>
        </authorList>
    </citation>
    <scope>NUCLEOTIDE SEQUENCE [LARGE SCALE GENOMIC DNA]</scope>
    <source>
        <strain evidence="2 3">DSM 101509</strain>
    </source>
</reference>
<dbReference type="Gene3D" id="3.40.190.10">
    <property type="entry name" value="Periplasmic binding protein-like II"/>
    <property type="match status" value="2"/>
</dbReference>
<comment type="caution">
    <text evidence="2">The sequence shown here is derived from an EMBL/GenBank/DDBJ whole genome shotgun (WGS) entry which is preliminary data.</text>
</comment>
<dbReference type="Proteomes" id="UP000438699">
    <property type="component" value="Unassembled WGS sequence"/>
</dbReference>
<dbReference type="EMBL" id="WAIE01000001">
    <property type="protein sequence ID" value="KAB1443278.1"/>
    <property type="molecule type" value="Genomic_DNA"/>
</dbReference>
<dbReference type="SUPFAM" id="SSF53850">
    <property type="entry name" value="Periplasmic binding protein-like II"/>
    <property type="match status" value="1"/>
</dbReference>
<sequence length="220" mass="24267">MKTIVCAVILLACLAMPVQAKAGGHLVFGVSEQMAFSDNARQLLQRVYSSLGYTLEFRPIPMLRSLKEANNGRLDGEICRMQAIASQYANLVRVGVPLCTIQVVAVAAQPLELSGWEDFADLRVARRRGAVGLNSMLPSEATVMVAPDVQKALDFVAGGRVDVALLARSNIYPWMHASQYKQLHVIPLQFGRISLYHYLHKDHADLVPRVESALRDLLSQ</sequence>
<protein>
    <submittedName>
        <fullName evidence="2">Amino acid ABC transporter substrate-binding protein</fullName>
    </submittedName>
</protein>
<evidence type="ECO:0000313" key="2">
    <source>
        <dbReference type="EMBL" id="KAB1443278.1"/>
    </source>
</evidence>
<accession>A0A6N6N6A7</accession>
<evidence type="ECO:0000313" key="3">
    <source>
        <dbReference type="Proteomes" id="UP000438699"/>
    </source>
</evidence>
<dbReference type="OrthoDB" id="368476at2"/>
<gene>
    <name evidence="2" type="ORF">F8A88_03160</name>
</gene>
<feature type="signal peptide" evidence="1">
    <location>
        <begin position="1"/>
        <end position="20"/>
    </location>
</feature>
<dbReference type="AlphaFoldDB" id="A0A6N6N6A7"/>
<name>A0A6N6N6A7_9BACT</name>
<proteinExistence type="predicted"/>
<dbReference type="RefSeq" id="WP_151149610.1">
    <property type="nucleotide sequence ID" value="NZ_WAIE01000001.1"/>
</dbReference>